<name>A0A318YXC2_ASPNB</name>
<accession>A0A318YXC2</accession>
<dbReference type="GeneID" id="37124573"/>
<dbReference type="Proteomes" id="UP000247647">
    <property type="component" value="Unassembled WGS sequence"/>
</dbReference>
<evidence type="ECO:0000313" key="1">
    <source>
        <dbReference type="EMBL" id="PYH39591.1"/>
    </source>
</evidence>
<proteinExistence type="predicted"/>
<dbReference type="EMBL" id="KZ821445">
    <property type="protein sequence ID" value="PYH39591.1"/>
    <property type="molecule type" value="Genomic_DNA"/>
</dbReference>
<sequence>MDLGLEVRREWIFGNSLTCGTHPPEEGGGKGIAWNYLATVVRAVVALSAADLVSDASAGGASLGAVDDITLSYSAAAVVLEEVLRAHSGGGRKTGEGTWNWWI</sequence>
<gene>
    <name evidence="1" type="ORF">BO87DRAFT_371774</name>
</gene>
<keyword evidence="2" id="KW-1185">Reference proteome</keyword>
<protein>
    <submittedName>
        <fullName evidence="1">Uncharacterized protein</fullName>
    </submittedName>
</protein>
<dbReference type="RefSeq" id="XP_025485069.1">
    <property type="nucleotide sequence ID" value="XM_025622117.1"/>
</dbReference>
<organism evidence="1 2">
    <name type="scientific">Aspergillus neoniger (strain CBS 115656)</name>
    <dbReference type="NCBI Taxonomy" id="1448310"/>
    <lineage>
        <taxon>Eukaryota</taxon>
        <taxon>Fungi</taxon>
        <taxon>Dikarya</taxon>
        <taxon>Ascomycota</taxon>
        <taxon>Pezizomycotina</taxon>
        <taxon>Eurotiomycetes</taxon>
        <taxon>Eurotiomycetidae</taxon>
        <taxon>Eurotiales</taxon>
        <taxon>Aspergillaceae</taxon>
        <taxon>Aspergillus</taxon>
        <taxon>Aspergillus subgen. Circumdati</taxon>
    </lineage>
</organism>
<reference evidence="1" key="1">
    <citation type="submission" date="2016-12" db="EMBL/GenBank/DDBJ databases">
        <title>The genomes of Aspergillus section Nigri reveals drivers in fungal speciation.</title>
        <authorList>
            <consortium name="DOE Joint Genome Institute"/>
            <person name="Vesth T.C."/>
            <person name="Nybo J."/>
            <person name="Theobald S."/>
            <person name="Brandl J."/>
            <person name="Frisvad J.C."/>
            <person name="Nielsen K.F."/>
            <person name="Lyhne E.K."/>
            <person name="Kogle M.E."/>
            <person name="Kuo A."/>
            <person name="Riley R."/>
            <person name="Clum A."/>
            <person name="Nolan M."/>
            <person name="Lipzen A."/>
            <person name="Salamov A."/>
            <person name="Henrissat B."/>
            <person name="Wiebenga A."/>
            <person name="De Vries R.P."/>
            <person name="Grigoriev I.V."/>
            <person name="Mortensen U.H."/>
            <person name="Andersen M.R."/>
            <person name="Baker S.E."/>
        </authorList>
    </citation>
    <scope>NUCLEOTIDE SEQUENCE [LARGE SCALE GENOMIC DNA]</scope>
    <source>
        <strain evidence="1">CBS 115656</strain>
    </source>
</reference>
<dbReference type="AlphaFoldDB" id="A0A318YXC2"/>
<evidence type="ECO:0000313" key="2">
    <source>
        <dbReference type="Proteomes" id="UP000247647"/>
    </source>
</evidence>